<dbReference type="Pfam" id="PF01613">
    <property type="entry name" value="Flavin_Reduct"/>
    <property type="match status" value="1"/>
</dbReference>
<dbReference type="GO" id="GO:0010181">
    <property type="term" value="F:FMN binding"/>
    <property type="evidence" value="ECO:0007669"/>
    <property type="project" value="InterPro"/>
</dbReference>
<dbReference type="AlphaFoldDB" id="G0WDN7"/>
<dbReference type="SUPFAM" id="SSF50475">
    <property type="entry name" value="FMN-binding split barrel"/>
    <property type="match status" value="1"/>
</dbReference>
<keyword evidence="5" id="KW-1185">Reference proteome</keyword>
<dbReference type="KEGG" id="ndi:NDAI_0G01220"/>
<dbReference type="SMART" id="SM00903">
    <property type="entry name" value="Flavin_Reduct"/>
    <property type="match status" value="1"/>
</dbReference>
<dbReference type="InterPro" id="IPR012349">
    <property type="entry name" value="Split_barrel_FMN-bd"/>
</dbReference>
<feature type="domain" description="Flavin reductase like" evidence="3">
    <location>
        <begin position="23"/>
        <end position="191"/>
    </location>
</feature>
<organism evidence="4 5">
    <name type="scientific">Naumovozyma dairenensis (strain ATCC 10597 / BCRC 20456 / CBS 421 / NBRC 0211 / NRRL Y-12639)</name>
    <name type="common">Saccharomyces dairenensis</name>
    <dbReference type="NCBI Taxonomy" id="1071378"/>
    <lineage>
        <taxon>Eukaryota</taxon>
        <taxon>Fungi</taxon>
        <taxon>Dikarya</taxon>
        <taxon>Ascomycota</taxon>
        <taxon>Saccharomycotina</taxon>
        <taxon>Saccharomycetes</taxon>
        <taxon>Saccharomycetales</taxon>
        <taxon>Saccharomycetaceae</taxon>
        <taxon>Naumovozyma</taxon>
    </lineage>
</organism>
<keyword evidence="1" id="KW-0560">Oxidoreductase</keyword>
<feature type="region of interest" description="Disordered" evidence="2">
    <location>
        <begin position="186"/>
        <end position="205"/>
    </location>
</feature>
<accession>G0WDN7</accession>
<gene>
    <name evidence="4" type="primary">NDAI0G01220</name>
    <name evidence="4" type="ordered locus">NDAI_0G01220</name>
</gene>
<dbReference type="InterPro" id="IPR050268">
    <property type="entry name" value="NADH-dep_flavin_reductase"/>
</dbReference>
<dbReference type="eggNOG" id="ENOG502RYSQ">
    <property type="taxonomic scope" value="Eukaryota"/>
</dbReference>
<evidence type="ECO:0000259" key="3">
    <source>
        <dbReference type="SMART" id="SM00903"/>
    </source>
</evidence>
<sequence length="225" mass="25765">MFRNITRSQSTFTTTQLRFKDIMSRISHSVMIITSAVPDTETSSSYHGLTISSMTSLSLNPYPRIQFNLQIPSFTSDALHLYKYFAIHVLKPNEYSINLAKQFSKGSSIRHSNGFERTRPFVGLKEHVDFEKYPLINDKSEKLNIPILSGCERILICKNDHVFEVGDHEIWIGKVEDILDDSVKTDAKNHNNTEQDTKNHTKDDGTEGSLLYYNRRFHIIGGHLA</sequence>
<dbReference type="Gene3D" id="2.30.110.10">
    <property type="entry name" value="Electron Transport, Fmn-binding Protein, Chain A"/>
    <property type="match status" value="1"/>
</dbReference>
<dbReference type="GO" id="GO:0042602">
    <property type="term" value="F:riboflavin reductase (NADPH) activity"/>
    <property type="evidence" value="ECO:0007669"/>
    <property type="project" value="TreeGrafter"/>
</dbReference>
<evidence type="ECO:0000256" key="1">
    <source>
        <dbReference type="ARBA" id="ARBA00023002"/>
    </source>
</evidence>
<evidence type="ECO:0000313" key="4">
    <source>
        <dbReference type="EMBL" id="CCD25898.2"/>
    </source>
</evidence>
<evidence type="ECO:0000256" key="2">
    <source>
        <dbReference type="SAM" id="MobiDB-lite"/>
    </source>
</evidence>
<reference evidence="4 5" key="1">
    <citation type="journal article" date="2011" name="Proc. Natl. Acad. Sci. U.S.A.">
        <title>Evolutionary erosion of yeast sex chromosomes by mating-type switching accidents.</title>
        <authorList>
            <person name="Gordon J.L."/>
            <person name="Armisen D."/>
            <person name="Proux-Wera E."/>
            <person name="Oheigeartaigh S.S."/>
            <person name="Byrne K.P."/>
            <person name="Wolfe K.H."/>
        </authorList>
    </citation>
    <scope>NUCLEOTIDE SEQUENCE [LARGE SCALE GENOMIC DNA]</scope>
    <source>
        <strain evidence="5">ATCC 10597 / BCRC 20456 / CBS 421 / NBRC 0211 / NRRL Y-12639</strain>
    </source>
</reference>
<dbReference type="PANTHER" id="PTHR30466">
    <property type="entry name" value="FLAVIN REDUCTASE"/>
    <property type="match status" value="1"/>
</dbReference>
<dbReference type="OMA" id="GDHEIWV"/>
<dbReference type="InterPro" id="IPR002563">
    <property type="entry name" value="Flavin_Rdtase-like_dom"/>
</dbReference>
<dbReference type="RefSeq" id="XP_003671141.2">
    <property type="nucleotide sequence ID" value="XM_003671093.2"/>
</dbReference>
<dbReference type="PANTHER" id="PTHR30466:SF1">
    <property type="entry name" value="FMN REDUCTASE (NADH) RUTF"/>
    <property type="match status" value="1"/>
</dbReference>
<protein>
    <recommendedName>
        <fullName evidence="3">Flavin reductase like domain-containing protein</fullName>
    </recommendedName>
</protein>
<dbReference type="Proteomes" id="UP000000689">
    <property type="component" value="Chromosome 7"/>
</dbReference>
<dbReference type="HOGENOM" id="CLU_085409_0_0_1"/>
<evidence type="ECO:0000313" key="5">
    <source>
        <dbReference type="Proteomes" id="UP000000689"/>
    </source>
</evidence>
<proteinExistence type="predicted"/>
<dbReference type="EMBL" id="HE580273">
    <property type="protein sequence ID" value="CCD25898.2"/>
    <property type="molecule type" value="Genomic_DNA"/>
</dbReference>
<dbReference type="OrthoDB" id="2015405at2759"/>
<name>G0WDN7_NAUDC</name>
<dbReference type="STRING" id="1071378.G0WDN7"/>
<dbReference type="GeneID" id="11495710"/>